<feature type="domain" description="DNA-binding protein H-NS-like C-terminal" evidence="1">
    <location>
        <begin position="52"/>
        <end position="95"/>
    </location>
</feature>
<keyword evidence="2" id="KW-0238">DNA-binding</keyword>
<protein>
    <submittedName>
        <fullName evidence="2">DNA-binding protein H-NS</fullName>
    </submittedName>
</protein>
<dbReference type="EMBL" id="JAVDRP010000035">
    <property type="protein sequence ID" value="MDR6413156.1"/>
    <property type="molecule type" value="Genomic_DNA"/>
</dbReference>
<evidence type="ECO:0000259" key="1">
    <source>
        <dbReference type="SMART" id="SM00528"/>
    </source>
</evidence>
<dbReference type="Proteomes" id="UP001264340">
    <property type="component" value="Unassembled WGS sequence"/>
</dbReference>
<dbReference type="GO" id="GO:0003677">
    <property type="term" value="F:DNA binding"/>
    <property type="evidence" value="ECO:0007669"/>
    <property type="project" value="UniProtKB-KW"/>
</dbReference>
<dbReference type="Pfam" id="PF00816">
    <property type="entry name" value="Histone_HNS"/>
    <property type="match status" value="1"/>
</dbReference>
<keyword evidence="3" id="KW-1185">Reference proteome</keyword>
<dbReference type="SUPFAM" id="SSF81273">
    <property type="entry name" value="H-NS histone-like proteins"/>
    <property type="match status" value="1"/>
</dbReference>
<dbReference type="Gene3D" id="4.10.430.30">
    <property type="match status" value="1"/>
</dbReference>
<dbReference type="InterPro" id="IPR027444">
    <property type="entry name" value="H-NS_C_dom"/>
</dbReference>
<evidence type="ECO:0000313" key="3">
    <source>
        <dbReference type="Proteomes" id="UP001264340"/>
    </source>
</evidence>
<evidence type="ECO:0000313" key="2">
    <source>
        <dbReference type="EMBL" id="MDR6413156.1"/>
    </source>
</evidence>
<dbReference type="SMART" id="SM00528">
    <property type="entry name" value="HNS"/>
    <property type="match status" value="1"/>
</dbReference>
<proteinExistence type="predicted"/>
<reference evidence="2 3" key="1">
    <citation type="submission" date="2023-07" db="EMBL/GenBank/DDBJ databases">
        <title>Sorghum-associated microbial communities from plants grown in Nebraska, USA.</title>
        <authorList>
            <person name="Schachtman D."/>
        </authorList>
    </citation>
    <scope>NUCLEOTIDE SEQUENCE [LARGE SCALE GENOMIC DNA]</scope>
    <source>
        <strain evidence="2 3">DS1316</strain>
    </source>
</reference>
<organism evidence="2 3">
    <name type="scientific">Paraburkholderia terricola</name>
    <dbReference type="NCBI Taxonomy" id="169427"/>
    <lineage>
        <taxon>Bacteria</taxon>
        <taxon>Pseudomonadati</taxon>
        <taxon>Pseudomonadota</taxon>
        <taxon>Betaproteobacteria</taxon>
        <taxon>Burkholderiales</taxon>
        <taxon>Burkholderiaceae</taxon>
        <taxon>Paraburkholderia</taxon>
    </lineage>
</organism>
<dbReference type="RefSeq" id="WP_310127623.1">
    <property type="nucleotide sequence ID" value="NZ_JAVDRP010000035.1"/>
</dbReference>
<sequence length="101" mass="11388">MASYRELLKQHEELQRQIDAARRHEVAGAIDRVRQLVREYGLTPGQIFALPGVNRRTRPGAGMLRYRDPAPGATWSGMGREPSWIKGQSREQFLILTAASS</sequence>
<accession>A0ABU1M2W1</accession>
<name>A0ABU1M2W1_9BURK</name>
<comment type="caution">
    <text evidence="2">The sequence shown here is derived from an EMBL/GenBank/DDBJ whole genome shotgun (WGS) entry which is preliminary data.</text>
</comment>
<gene>
    <name evidence="2" type="ORF">J2804_006593</name>
</gene>